<dbReference type="AlphaFoldDB" id="A0A811K2Z8"/>
<organism evidence="2 3">
    <name type="scientific">Bursaphelenchus okinawaensis</name>
    <dbReference type="NCBI Taxonomy" id="465554"/>
    <lineage>
        <taxon>Eukaryota</taxon>
        <taxon>Metazoa</taxon>
        <taxon>Ecdysozoa</taxon>
        <taxon>Nematoda</taxon>
        <taxon>Chromadorea</taxon>
        <taxon>Rhabditida</taxon>
        <taxon>Tylenchina</taxon>
        <taxon>Tylenchomorpha</taxon>
        <taxon>Aphelenchoidea</taxon>
        <taxon>Aphelenchoididae</taxon>
        <taxon>Bursaphelenchus</taxon>
    </lineage>
</organism>
<evidence type="ECO:0000256" key="1">
    <source>
        <dbReference type="SAM" id="MobiDB-lite"/>
    </source>
</evidence>
<comment type="caution">
    <text evidence="2">The sequence shown here is derived from an EMBL/GenBank/DDBJ whole genome shotgun (WGS) entry which is preliminary data.</text>
</comment>
<protein>
    <submittedName>
        <fullName evidence="2">Uncharacterized protein</fullName>
    </submittedName>
</protein>
<dbReference type="OrthoDB" id="10628249at2759"/>
<evidence type="ECO:0000313" key="3">
    <source>
        <dbReference type="Proteomes" id="UP000614601"/>
    </source>
</evidence>
<dbReference type="EMBL" id="CAJFDH010000002">
    <property type="protein sequence ID" value="CAD5210053.1"/>
    <property type="molecule type" value="Genomic_DNA"/>
</dbReference>
<feature type="compositionally biased region" description="Polar residues" evidence="1">
    <location>
        <begin position="31"/>
        <end position="40"/>
    </location>
</feature>
<keyword evidence="3" id="KW-1185">Reference proteome</keyword>
<dbReference type="Proteomes" id="UP000783686">
    <property type="component" value="Unassembled WGS sequence"/>
</dbReference>
<proteinExistence type="predicted"/>
<gene>
    <name evidence="2" type="ORF">BOKJ2_LOCUS2995</name>
</gene>
<evidence type="ECO:0000313" key="2">
    <source>
        <dbReference type="EMBL" id="CAD5210053.1"/>
    </source>
</evidence>
<feature type="region of interest" description="Disordered" evidence="1">
    <location>
        <begin position="18"/>
        <end position="55"/>
    </location>
</feature>
<accession>A0A811K2Z8</accession>
<name>A0A811K2Z8_9BILA</name>
<sequence>MASAQNEINRCTVRITLRLRDQNDRNPVEPEQQSTGSVQKNPDGPHDSSGSSGEAFIIPGITDLEAIFMARKTLQHYSDKFNLKLNTFNASKSK</sequence>
<reference evidence="2" key="1">
    <citation type="submission" date="2020-09" db="EMBL/GenBank/DDBJ databases">
        <authorList>
            <person name="Kikuchi T."/>
        </authorList>
    </citation>
    <scope>NUCLEOTIDE SEQUENCE</scope>
    <source>
        <strain evidence="2">SH1</strain>
    </source>
</reference>
<dbReference type="Proteomes" id="UP000614601">
    <property type="component" value="Unassembled WGS sequence"/>
</dbReference>
<feature type="compositionally biased region" description="Basic and acidic residues" evidence="1">
    <location>
        <begin position="18"/>
        <end position="28"/>
    </location>
</feature>
<dbReference type="EMBL" id="CAJFCW020000002">
    <property type="protein sequence ID" value="CAG9090608.1"/>
    <property type="molecule type" value="Genomic_DNA"/>
</dbReference>